<evidence type="ECO:0000259" key="5">
    <source>
        <dbReference type="Pfam" id="PF07602"/>
    </source>
</evidence>
<dbReference type="RefSeq" id="WP_015207090.1">
    <property type="nucleotide sequence ID" value="NC_019757.1"/>
</dbReference>
<gene>
    <name evidence="6" type="ORF">Cylst_1551</name>
</gene>
<dbReference type="SUPFAM" id="SSF51126">
    <property type="entry name" value="Pectin lyase-like"/>
    <property type="match status" value="1"/>
</dbReference>
<organism evidence="6 7">
    <name type="scientific">Cylindrospermum stagnale PCC 7417</name>
    <dbReference type="NCBI Taxonomy" id="56107"/>
    <lineage>
        <taxon>Bacteria</taxon>
        <taxon>Bacillati</taxon>
        <taxon>Cyanobacteriota</taxon>
        <taxon>Cyanophyceae</taxon>
        <taxon>Nostocales</taxon>
        <taxon>Nostocaceae</taxon>
        <taxon>Cylindrospermum</taxon>
    </lineage>
</organism>
<protein>
    <submittedName>
        <fullName evidence="6">Parallel beta-helix repeat (Two copies)</fullName>
    </submittedName>
</protein>
<dbReference type="InterPro" id="IPR011050">
    <property type="entry name" value="Pectin_lyase_fold/virulence"/>
</dbReference>
<dbReference type="OrthoDB" id="9759810at2"/>
<dbReference type="InterPro" id="IPR011459">
    <property type="entry name" value="DUF1565"/>
</dbReference>
<keyword evidence="2" id="KW-0677">Repeat</keyword>
<dbReference type="Proteomes" id="UP000010475">
    <property type="component" value="Chromosome"/>
</dbReference>
<evidence type="ECO:0000313" key="7">
    <source>
        <dbReference type="Proteomes" id="UP000010475"/>
    </source>
</evidence>
<dbReference type="HOGENOM" id="CLU_030012_0_0_3"/>
<feature type="region of interest" description="Disordered" evidence="4">
    <location>
        <begin position="391"/>
        <end position="421"/>
    </location>
</feature>
<evidence type="ECO:0000256" key="3">
    <source>
        <dbReference type="ARBA" id="ARBA00022786"/>
    </source>
</evidence>
<evidence type="ECO:0000256" key="1">
    <source>
        <dbReference type="ARBA" id="ARBA00004906"/>
    </source>
</evidence>
<dbReference type="Pfam" id="PF07602">
    <property type="entry name" value="DUF1565"/>
    <property type="match status" value="1"/>
</dbReference>
<dbReference type="Gene3D" id="2.160.20.10">
    <property type="entry name" value="Single-stranded right-handed beta-helix, Pectin lyase-like"/>
    <property type="match status" value="1"/>
</dbReference>
<dbReference type="PANTHER" id="PTHR22990:SF15">
    <property type="entry name" value="F-BOX ONLY PROTEIN 10"/>
    <property type="match status" value="1"/>
</dbReference>
<proteinExistence type="predicted"/>
<reference evidence="6 7" key="1">
    <citation type="submission" date="2012-06" db="EMBL/GenBank/DDBJ databases">
        <title>Finished chromosome of genome of Cylindrospermum stagnale PCC 7417.</title>
        <authorList>
            <consortium name="US DOE Joint Genome Institute"/>
            <person name="Gugger M."/>
            <person name="Coursin T."/>
            <person name="Rippka R."/>
            <person name="Tandeau De Marsac N."/>
            <person name="Huntemann M."/>
            <person name="Wei C.-L."/>
            <person name="Han J."/>
            <person name="Detter J.C."/>
            <person name="Han C."/>
            <person name="Tapia R."/>
            <person name="Chen A."/>
            <person name="Kyrpides N."/>
            <person name="Mavromatis K."/>
            <person name="Markowitz V."/>
            <person name="Szeto E."/>
            <person name="Ivanova N."/>
            <person name="Pagani I."/>
            <person name="Pati A."/>
            <person name="Goodwin L."/>
            <person name="Nordberg H.P."/>
            <person name="Cantor M.N."/>
            <person name="Hua S.X."/>
            <person name="Woyke T."/>
            <person name="Kerfeld C.A."/>
        </authorList>
    </citation>
    <scope>NUCLEOTIDE SEQUENCE [LARGE SCALE GENOMIC DNA]</scope>
    <source>
        <strain evidence="6 7">PCC 7417</strain>
    </source>
</reference>
<dbReference type="AlphaFoldDB" id="K9WVJ1"/>
<dbReference type="NCBIfam" id="TIGR03804">
    <property type="entry name" value="para_beta_helix"/>
    <property type="match status" value="2"/>
</dbReference>
<dbReference type="InterPro" id="IPR022441">
    <property type="entry name" value="Para_beta_helix_rpt-2"/>
</dbReference>
<dbReference type="InterPro" id="IPR012334">
    <property type="entry name" value="Pectin_lyas_fold"/>
</dbReference>
<feature type="compositionally biased region" description="Polar residues" evidence="4">
    <location>
        <begin position="412"/>
        <end position="421"/>
    </location>
</feature>
<dbReference type="SMART" id="SM00710">
    <property type="entry name" value="PbH1"/>
    <property type="match status" value="5"/>
</dbReference>
<dbReference type="InterPro" id="IPR006626">
    <property type="entry name" value="PbH1"/>
</dbReference>
<sequence length="576" mass="61254">MLPLKFFYYRRAKLIFRELATALSFSIGLGVISLSLLGTNFSRAFAQIPTASGQTLQGEKTISQVNILFVNPSVGDDKAGNGGEATPWKTITQALQVAGPNSVIMLSSGTYSAETGEVFPLMLKQGVSIQGDTGNKGRGITIAGGGEYLSRSFGGQNVTIVGANEAGLSGVTVTNTNPRGYGLWIESSNPIIQENTFTENTQDGISVTGNAAPTISKNYFYRNGANGLTVTGRSVPQVRENVFQQTGFGINIAQNANPVVVGNQIQSNRSGVIVQANARPTLRHNLIQDSKEDGLVVIAQAMPDLGSTSEPGGNEFQNNARYDINASAAKQLISAPGNNLANNRIAGKVDIQGLTASIAENSPTELLPNGRLQELPTNGEIVFSAPTIPEIPTQQTAPLPSARITPTKPVARNNSRPLKNQLPQLPADIRVSDTDQQEYNNTVAESPISSNLPTLQSGMPQLNYVQIDTNVIEFNAPLAPQPRVRNQGRSAPAPKSFATGAYGGDSSVNARYRVVVQVTTDKDMALVRSLAPGAFSTVRQGRKVMQAGVFSSQSNARGMLKKFNSKGLRAVVERLN</sequence>
<feature type="domain" description="DUF1565" evidence="5">
    <location>
        <begin position="75"/>
        <end position="341"/>
    </location>
</feature>
<accession>K9WVJ1</accession>
<keyword evidence="7" id="KW-1185">Reference proteome</keyword>
<name>K9WVJ1_9NOST</name>
<evidence type="ECO:0000313" key="6">
    <source>
        <dbReference type="EMBL" id="AFZ23834.1"/>
    </source>
</evidence>
<comment type="pathway">
    <text evidence="1">Protein modification; protein ubiquitination.</text>
</comment>
<dbReference type="EMBL" id="CP003642">
    <property type="protein sequence ID" value="AFZ23834.1"/>
    <property type="molecule type" value="Genomic_DNA"/>
</dbReference>
<dbReference type="eggNOG" id="COG3420">
    <property type="taxonomic scope" value="Bacteria"/>
</dbReference>
<evidence type="ECO:0000256" key="2">
    <source>
        <dbReference type="ARBA" id="ARBA00022737"/>
    </source>
</evidence>
<dbReference type="InterPro" id="IPR051550">
    <property type="entry name" value="SCF-Subunits/Alg-Epimerases"/>
</dbReference>
<evidence type="ECO:0000256" key="4">
    <source>
        <dbReference type="SAM" id="MobiDB-lite"/>
    </source>
</evidence>
<dbReference type="KEGG" id="csg:Cylst_1551"/>
<dbReference type="STRING" id="56107.Cylst_1551"/>
<dbReference type="PANTHER" id="PTHR22990">
    <property type="entry name" value="F-BOX ONLY PROTEIN"/>
    <property type="match status" value="1"/>
</dbReference>
<dbReference type="PATRIC" id="fig|56107.3.peg.1748"/>
<keyword evidence="3" id="KW-0833">Ubl conjugation pathway</keyword>